<gene>
    <name evidence="2" type="primary">LOC102815973</name>
</gene>
<dbReference type="AlphaFoldDB" id="A0A9B0TM09"/>
<dbReference type="RefSeq" id="XP_006864988.1">
    <property type="nucleotide sequence ID" value="XM_006864926.1"/>
</dbReference>
<keyword evidence="1" id="KW-1185">Reference proteome</keyword>
<accession>A0A9B0TM09</accession>
<evidence type="ECO:0000313" key="2">
    <source>
        <dbReference type="RefSeq" id="XP_006864988.1"/>
    </source>
</evidence>
<proteinExistence type="predicted"/>
<evidence type="ECO:0000313" key="1">
    <source>
        <dbReference type="Proteomes" id="UP000504623"/>
    </source>
</evidence>
<organism evidence="1 2">
    <name type="scientific">Chrysochloris asiatica</name>
    <name type="common">Cape golden mole</name>
    <dbReference type="NCBI Taxonomy" id="185453"/>
    <lineage>
        <taxon>Eukaryota</taxon>
        <taxon>Metazoa</taxon>
        <taxon>Chordata</taxon>
        <taxon>Craniata</taxon>
        <taxon>Vertebrata</taxon>
        <taxon>Euteleostomi</taxon>
        <taxon>Mammalia</taxon>
        <taxon>Eutheria</taxon>
        <taxon>Afrotheria</taxon>
        <taxon>Chrysochloridae</taxon>
        <taxon>Chrysochlorinae</taxon>
        <taxon>Chrysochloris</taxon>
    </lineage>
</organism>
<reference evidence="2" key="1">
    <citation type="submission" date="2025-08" db="UniProtKB">
        <authorList>
            <consortium name="RefSeq"/>
        </authorList>
    </citation>
    <scope>IDENTIFICATION</scope>
    <source>
        <tissue evidence="2">Spleen</tissue>
    </source>
</reference>
<dbReference type="PANTHER" id="PTHR45913">
    <property type="entry name" value="EPM2A-INTERACTING PROTEIN 1"/>
    <property type="match status" value="1"/>
</dbReference>
<name>A0A9B0TM09_CHRAS</name>
<dbReference type="OrthoDB" id="6144063at2759"/>
<dbReference type="PANTHER" id="PTHR45913:SF19">
    <property type="entry name" value="LOW QUALITY PROTEIN: ZINC FINGER BED DOMAIN-CONTAINING PROTEIN 5-LIKE"/>
    <property type="match status" value="1"/>
</dbReference>
<dbReference type="Proteomes" id="UP000504623">
    <property type="component" value="Unplaced"/>
</dbReference>
<dbReference type="CTD" id="63920"/>
<dbReference type="GeneID" id="102815973"/>
<protein>
    <submittedName>
        <fullName evidence="2">Protein ZBED8</fullName>
    </submittedName>
</protein>
<sequence length="593" mass="68064">MSKKRRWDDDYVRYWFTCATEVDGTQRPQCVLCRSVFSNADLRPSKLSDHFNRHHGGIPGHDLSLKHVPAPGDQRETLKGLGLASQEDALLQASYQFAYLCAKEKNPHTIAEKLVKPCALEIAQIILGPDAQKKLQQVPLSDDVIHSRIDEMSRDILQQVLEDIKASPLKVGIQLAETTDMDGCSQLMAFVRYVKEKEIIEEFLFCEPLHLTMKGIDVFSLLRDFFVIHKVALEICGSICTDGASCMLGENSEFVAYVKKEVPHIVITHCMLNPHALVTKTLPSKLRDALFTIVRIINFIKRRAPNHRLFQTFFEEIGVEYNVLLFHTEMRWLSRGQILTHVFEMYEEINQFLHHQSSNLVDGFENKEFKIHLAYLADLFKHINELSASMQRTGMNTVSSREKLSTFVRRLPFWLKRIEKRNFTNFPFLEEIVVSDNEGAGISAEITLHLQQLSNFFHGYFSVGDLVEASKWILDPFLFNLSFVSDGYSMKNDLAELRANGQILMEFETMKLEDFWCAQLTVFPNLAKTALEILVPFATTYLCELGFSSLLHFKAKSRSHFNVTDDIRVAISKKVPRFSDIIEQKLQLQQNSL</sequence>